<dbReference type="InterPro" id="IPR019175">
    <property type="entry name" value="Prp31_C"/>
</dbReference>
<dbReference type="Pfam" id="PF09785">
    <property type="entry name" value="Prp31_C"/>
    <property type="match status" value="1"/>
</dbReference>
<evidence type="ECO:0000256" key="6">
    <source>
        <dbReference type="ARBA" id="ARBA00023187"/>
    </source>
</evidence>
<dbReference type="EMBL" id="CAJVPG010000288">
    <property type="protein sequence ID" value="CAG8388434.1"/>
    <property type="molecule type" value="Genomic_DNA"/>
</dbReference>
<dbReference type="Gene3D" id="1.10.246.90">
    <property type="entry name" value="Nop domain"/>
    <property type="match status" value="1"/>
</dbReference>
<accession>A0A9W4JBY0</accession>
<dbReference type="OrthoDB" id="8249012at2759"/>
<dbReference type="Pfam" id="PF01798">
    <property type="entry name" value="Nop"/>
    <property type="match status" value="1"/>
</dbReference>
<organism evidence="11 12">
    <name type="scientific">Penicillium salamii</name>
    <dbReference type="NCBI Taxonomy" id="1612424"/>
    <lineage>
        <taxon>Eukaryota</taxon>
        <taxon>Fungi</taxon>
        <taxon>Dikarya</taxon>
        <taxon>Ascomycota</taxon>
        <taxon>Pezizomycotina</taxon>
        <taxon>Eurotiomycetes</taxon>
        <taxon>Eurotiomycetidae</taxon>
        <taxon>Eurotiales</taxon>
        <taxon>Aspergillaceae</taxon>
        <taxon>Penicillium</taxon>
    </lineage>
</organism>
<dbReference type="InterPro" id="IPR002687">
    <property type="entry name" value="Nop_dom"/>
</dbReference>
<evidence type="ECO:0000256" key="1">
    <source>
        <dbReference type="ARBA" id="ARBA00004123"/>
    </source>
</evidence>
<dbReference type="Proteomes" id="UP001152649">
    <property type="component" value="Unassembled WGS sequence"/>
</dbReference>
<dbReference type="SUPFAM" id="SSF89124">
    <property type="entry name" value="Nop domain"/>
    <property type="match status" value="1"/>
</dbReference>
<feature type="compositionally biased region" description="Basic and acidic residues" evidence="9">
    <location>
        <begin position="544"/>
        <end position="555"/>
    </location>
</feature>
<comment type="similarity">
    <text evidence="2">Belongs to the PRP31 family.</text>
</comment>
<sequence>MPGGHNTDPNSASRPLPNSQHGIELAGFLQPNQPSLWTVQTPSANHAETNIKNMSELSANAPGVLEGLSGNAGNGASLQDDLRDLEDDFGDLGDEDEGAGDQEEAAGDNNDLEDELLGDADFDDIGDEQDEEHDFLRSIAITDELTRLHKSLRDHYSIRFPELESLVTTPIKYAKTVAILLNGPLNDIKTLAATSENLAGEPLSAVLDGPSLMVVAVEGTTTRGRAMSEKELDRVCRICQKILKLDRQRLEITERIKSRMADTAPNLAAIIGTETAAQFLNAVGGLAQLSALPSCNLGAIGSRRQEGTGFATNHGVRAKGYLYDSPIFENIPEDNMKKGIRIVGGKVMLAVRVDVAKQHRDGSYGLELKEECLTKLDKLSAPAPNSSTKALPAPDEKGSTKRGGWRARKAKEATTMTEMRKAQNRIAFGQEEAEVGFGTGSGTVGLGMLGQENQGNIRATQIDKRTAAKLSKNNQGWATNATGNSNASLDHFTPGASGIASSLQARGLRQSGVGSQTEAAGTASTIAFTPAQGLELVDPKAQAELKRKREEEENRWFSSGTFTQAPNQGSDQNGGFKVPALPNKRANTGNGAMGPPK</sequence>
<feature type="region of interest" description="Disordered" evidence="9">
    <location>
        <begin position="1"/>
        <end position="127"/>
    </location>
</feature>
<evidence type="ECO:0000256" key="2">
    <source>
        <dbReference type="ARBA" id="ARBA00005572"/>
    </source>
</evidence>
<dbReference type="GO" id="GO:0003723">
    <property type="term" value="F:RNA binding"/>
    <property type="evidence" value="ECO:0007669"/>
    <property type="project" value="UniProtKB-KW"/>
</dbReference>
<comment type="subcellular location">
    <subcellularLocation>
        <location evidence="1">Nucleus</location>
    </subcellularLocation>
</comment>
<proteinExistence type="inferred from homology"/>
<dbReference type="GO" id="GO:0071011">
    <property type="term" value="C:precatalytic spliceosome"/>
    <property type="evidence" value="ECO:0007669"/>
    <property type="project" value="TreeGrafter"/>
</dbReference>
<comment type="caution">
    <text evidence="11">The sequence shown here is derived from an EMBL/GenBank/DDBJ whole genome shotgun (WGS) entry which is preliminary data.</text>
</comment>
<dbReference type="GO" id="GO:0046540">
    <property type="term" value="C:U4/U6 x U5 tri-snRNP complex"/>
    <property type="evidence" value="ECO:0007669"/>
    <property type="project" value="InterPro"/>
</dbReference>
<dbReference type="PANTHER" id="PTHR13904:SF0">
    <property type="entry name" value="U4_U6 SMALL NUCLEAR RIBONUCLEOPROTEIN PRP31"/>
    <property type="match status" value="1"/>
</dbReference>
<keyword evidence="5" id="KW-0694">RNA-binding</keyword>
<dbReference type="InterPro" id="IPR027105">
    <property type="entry name" value="Prp31"/>
</dbReference>
<dbReference type="SMART" id="SM00931">
    <property type="entry name" value="NOSIC"/>
    <property type="match status" value="1"/>
</dbReference>
<gene>
    <name evidence="11" type="ORF">PSALAMII_LOCUS6481</name>
</gene>
<keyword evidence="8" id="KW-0687">Ribonucleoprotein</keyword>
<protein>
    <recommendedName>
        <fullName evidence="10">Nop domain-containing protein</fullName>
    </recommendedName>
</protein>
<evidence type="ECO:0000256" key="3">
    <source>
        <dbReference type="ARBA" id="ARBA00022664"/>
    </source>
</evidence>
<evidence type="ECO:0000256" key="9">
    <source>
        <dbReference type="SAM" id="MobiDB-lite"/>
    </source>
</evidence>
<dbReference type="PROSITE" id="PS51358">
    <property type="entry name" value="NOP"/>
    <property type="match status" value="1"/>
</dbReference>
<dbReference type="AlphaFoldDB" id="A0A9W4JBY0"/>
<feature type="domain" description="Nop" evidence="10">
    <location>
        <begin position="263"/>
        <end position="381"/>
    </location>
</feature>
<evidence type="ECO:0000313" key="12">
    <source>
        <dbReference type="Proteomes" id="UP001152649"/>
    </source>
</evidence>
<feature type="region of interest" description="Disordered" evidence="9">
    <location>
        <begin position="544"/>
        <end position="597"/>
    </location>
</feature>
<feature type="compositionally biased region" description="Polar residues" evidence="9">
    <location>
        <begin position="30"/>
        <end position="58"/>
    </location>
</feature>
<dbReference type="GO" id="GO:0000244">
    <property type="term" value="P:spliceosomal tri-snRNP complex assembly"/>
    <property type="evidence" value="ECO:0007669"/>
    <property type="project" value="InterPro"/>
</dbReference>
<feature type="region of interest" description="Disordered" evidence="9">
    <location>
        <begin position="379"/>
        <end position="417"/>
    </location>
</feature>
<dbReference type="Gene3D" id="1.10.287.4070">
    <property type="match status" value="1"/>
</dbReference>
<keyword evidence="12" id="KW-1185">Reference proteome</keyword>
<name>A0A9W4JBY0_9EURO</name>
<evidence type="ECO:0000313" key="11">
    <source>
        <dbReference type="EMBL" id="CAG8388434.1"/>
    </source>
</evidence>
<evidence type="ECO:0000256" key="5">
    <source>
        <dbReference type="ARBA" id="ARBA00022884"/>
    </source>
</evidence>
<dbReference type="PANTHER" id="PTHR13904">
    <property type="entry name" value="PRE-MRNA SPLICING FACTOR PRP31"/>
    <property type="match status" value="1"/>
</dbReference>
<dbReference type="InterPro" id="IPR012976">
    <property type="entry name" value="NOSIC"/>
</dbReference>
<reference evidence="11" key="1">
    <citation type="submission" date="2021-07" db="EMBL/GenBank/DDBJ databases">
        <authorList>
            <person name="Branca A.L. A."/>
        </authorList>
    </citation>
    <scope>NUCLEOTIDE SEQUENCE</scope>
</reference>
<feature type="compositionally biased region" description="Acidic residues" evidence="9">
    <location>
        <begin position="83"/>
        <end position="127"/>
    </location>
</feature>
<feature type="compositionally biased region" description="Polar residues" evidence="9">
    <location>
        <begin position="7"/>
        <end position="21"/>
    </location>
</feature>
<keyword evidence="6" id="KW-0508">mRNA splicing</keyword>
<keyword evidence="3" id="KW-0507">mRNA processing</keyword>
<keyword evidence="4" id="KW-0747">Spliceosome</keyword>
<evidence type="ECO:0000256" key="8">
    <source>
        <dbReference type="ARBA" id="ARBA00023274"/>
    </source>
</evidence>
<dbReference type="InterPro" id="IPR042239">
    <property type="entry name" value="Nop_C"/>
</dbReference>
<feature type="compositionally biased region" description="Polar residues" evidence="9">
    <location>
        <begin position="556"/>
        <end position="573"/>
    </location>
</feature>
<dbReference type="GO" id="GO:0005687">
    <property type="term" value="C:U4 snRNP"/>
    <property type="evidence" value="ECO:0007669"/>
    <property type="project" value="TreeGrafter"/>
</dbReference>
<dbReference type="InterPro" id="IPR036070">
    <property type="entry name" value="Nop_dom_sf"/>
</dbReference>
<keyword evidence="7" id="KW-0539">Nucleus</keyword>
<evidence type="ECO:0000256" key="7">
    <source>
        <dbReference type="ARBA" id="ARBA00023242"/>
    </source>
</evidence>
<evidence type="ECO:0000256" key="4">
    <source>
        <dbReference type="ARBA" id="ARBA00022728"/>
    </source>
</evidence>
<evidence type="ECO:0000259" key="10">
    <source>
        <dbReference type="PROSITE" id="PS51358"/>
    </source>
</evidence>